<name>Q6ILI9_DROME</name>
<dbReference type="AlphaFoldDB" id="Q6ILI9"/>
<proteinExistence type="predicted"/>
<gene>
    <name evidence="1" type="ORF">HDC09391</name>
</gene>
<dbReference type="EMBL" id="BK002027">
    <property type="protein sequence ID" value="DAA02872.1"/>
    <property type="molecule type" value="Genomic_DNA"/>
</dbReference>
<sequence length="91" mass="10109">MLACLVNKGICLKLRTQFVAPVPNTYFDPTSIENCLRGKSEMLQLRKSENRIGVSSGEDSCSSNPSSMNPRVPKLYADAIDVLLRTRVCFL</sequence>
<protein>
    <submittedName>
        <fullName evidence="1">HDC09391</fullName>
    </submittedName>
</protein>
<organism evidence="1">
    <name type="scientific">Drosophila melanogaster</name>
    <name type="common">Fruit fly</name>
    <dbReference type="NCBI Taxonomy" id="7227"/>
    <lineage>
        <taxon>Eukaryota</taxon>
        <taxon>Metazoa</taxon>
        <taxon>Ecdysozoa</taxon>
        <taxon>Arthropoda</taxon>
        <taxon>Hexapoda</taxon>
        <taxon>Insecta</taxon>
        <taxon>Pterygota</taxon>
        <taxon>Neoptera</taxon>
        <taxon>Endopterygota</taxon>
        <taxon>Diptera</taxon>
        <taxon>Brachycera</taxon>
        <taxon>Muscomorpha</taxon>
        <taxon>Ephydroidea</taxon>
        <taxon>Drosophilidae</taxon>
        <taxon>Drosophila</taxon>
        <taxon>Sophophora</taxon>
    </lineage>
</organism>
<accession>Q6ILI9</accession>
<evidence type="ECO:0000313" key="1">
    <source>
        <dbReference type="EMBL" id="DAA02872.1"/>
    </source>
</evidence>
<reference evidence="1" key="1">
    <citation type="journal article" date="2003" name="Genome Biol.">
        <title>An integrated gene annotation and transcriptional profiling approach towards the full gene content of the Drosophila genome.</title>
        <authorList>
            <person name="Hild M."/>
            <person name="Beckmann B."/>
            <person name="Haas S.A."/>
            <person name="Koch B."/>
            <person name="Solovyev V."/>
            <person name="Busold C."/>
            <person name="Fellenberg K."/>
            <person name="Boutros M."/>
            <person name="Vingron M."/>
            <person name="Sauer F."/>
            <person name="Hoheisel J.D."/>
            <person name="Paro R."/>
        </authorList>
    </citation>
    <scope>NUCLEOTIDE SEQUENCE</scope>
</reference>